<dbReference type="InterPro" id="IPR029056">
    <property type="entry name" value="Ribokinase-like"/>
</dbReference>
<accession>A0A943IXP9</accession>
<dbReference type="Pfam" id="PF08543">
    <property type="entry name" value="Phos_pyr_kin"/>
    <property type="match status" value="1"/>
</dbReference>
<evidence type="ECO:0000313" key="8">
    <source>
        <dbReference type="Proteomes" id="UP000733372"/>
    </source>
</evidence>
<evidence type="ECO:0000259" key="6">
    <source>
        <dbReference type="Pfam" id="PF08543"/>
    </source>
</evidence>
<comment type="caution">
    <text evidence="7">The sequence shown here is derived from an EMBL/GenBank/DDBJ whole genome shotgun (WGS) entry which is preliminary data.</text>
</comment>
<dbReference type="NCBIfam" id="NF005491">
    <property type="entry name" value="PRK07105.1"/>
    <property type="match status" value="1"/>
</dbReference>
<keyword evidence="5" id="KW-0067">ATP-binding</keyword>
<dbReference type="InterPro" id="IPR004625">
    <property type="entry name" value="PyrdxlKinase"/>
</dbReference>
<sequence>MGRLGLWEKAYSAKEASFLLKITEPKKVLCIHDLSGVGRCSLAVILPVLSVMGIQPVALPTVVLSTHTGGFGTPARLDGCAYGEAALEHYRELGLSFDCIYTGYLGGEEQAALAEMAFDLWPSAYKVVDPVMGDNGKAYSTVTPAFIDRMRQLCCRADLILPNATEACLLLEKELPAQLDEESARALADELAASLTPNVVVTGLQLDKYIACAGAGRDRFVVKKLHIARSFPGTGDLYGAVLIGSLIQGNALSAAADNAAEFVALAIQKTPCDQDTRFGVWFEPLLPRLCPMGEE</sequence>
<evidence type="ECO:0000256" key="4">
    <source>
        <dbReference type="ARBA" id="ARBA00022777"/>
    </source>
</evidence>
<evidence type="ECO:0000256" key="2">
    <source>
        <dbReference type="ARBA" id="ARBA00022679"/>
    </source>
</evidence>
<dbReference type="GO" id="GO:0009443">
    <property type="term" value="P:pyridoxal 5'-phosphate salvage"/>
    <property type="evidence" value="ECO:0007669"/>
    <property type="project" value="InterPro"/>
</dbReference>
<keyword evidence="4 7" id="KW-0418">Kinase</keyword>
<reference evidence="7" key="1">
    <citation type="submission" date="2021-02" db="EMBL/GenBank/DDBJ databases">
        <title>Infant gut strain persistence is associated with maternal origin, phylogeny, and functional potential including surface adhesion and iron acquisition.</title>
        <authorList>
            <person name="Lou Y.C."/>
        </authorList>
    </citation>
    <scope>NUCLEOTIDE SEQUENCE</scope>
    <source>
        <strain evidence="7">L3_101_367G1_dasL3_101_367G1_metabat.metabat.26</strain>
    </source>
</reference>
<keyword evidence="2 7" id="KW-0808">Transferase</keyword>
<dbReference type="Proteomes" id="UP000733372">
    <property type="component" value="Unassembled WGS sequence"/>
</dbReference>
<dbReference type="Gene3D" id="3.40.1190.20">
    <property type="match status" value="1"/>
</dbReference>
<proteinExistence type="predicted"/>
<dbReference type="EC" id="2.7.1.35" evidence="1"/>
<evidence type="ECO:0000256" key="5">
    <source>
        <dbReference type="ARBA" id="ARBA00022840"/>
    </source>
</evidence>
<dbReference type="GO" id="GO:0008478">
    <property type="term" value="F:pyridoxal kinase activity"/>
    <property type="evidence" value="ECO:0007669"/>
    <property type="project" value="UniProtKB-EC"/>
</dbReference>
<evidence type="ECO:0000256" key="1">
    <source>
        <dbReference type="ARBA" id="ARBA00012104"/>
    </source>
</evidence>
<dbReference type="GO" id="GO:0005829">
    <property type="term" value="C:cytosol"/>
    <property type="evidence" value="ECO:0007669"/>
    <property type="project" value="TreeGrafter"/>
</dbReference>
<gene>
    <name evidence="7" type="ORF">KHW66_03055</name>
</gene>
<name>A0A943IXP9_9FIRM</name>
<evidence type="ECO:0000256" key="3">
    <source>
        <dbReference type="ARBA" id="ARBA00022741"/>
    </source>
</evidence>
<dbReference type="GO" id="GO:0005524">
    <property type="term" value="F:ATP binding"/>
    <property type="evidence" value="ECO:0007669"/>
    <property type="project" value="UniProtKB-KW"/>
</dbReference>
<dbReference type="PANTHER" id="PTHR10534">
    <property type="entry name" value="PYRIDOXAL KINASE"/>
    <property type="match status" value="1"/>
</dbReference>
<keyword evidence="3" id="KW-0547">Nucleotide-binding</keyword>
<dbReference type="SUPFAM" id="SSF53613">
    <property type="entry name" value="Ribokinase-like"/>
    <property type="match status" value="1"/>
</dbReference>
<dbReference type="PANTHER" id="PTHR10534:SF2">
    <property type="entry name" value="PYRIDOXAL KINASE"/>
    <property type="match status" value="1"/>
</dbReference>
<dbReference type="EMBL" id="JAGZAM010000003">
    <property type="protein sequence ID" value="MBS5687065.1"/>
    <property type="molecule type" value="Genomic_DNA"/>
</dbReference>
<feature type="domain" description="Pyridoxamine kinase/Phosphomethylpyrimidine kinase" evidence="6">
    <location>
        <begin position="96"/>
        <end position="270"/>
    </location>
</feature>
<organism evidence="7 8">
    <name type="scientific">Faecalibacterium prausnitzii</name>
    <dbReference type="NCBI Taxonomy" id="853"/>
    <lineage>
        <taxon>Bacteria</taxon>
        <taxon>Bacillati</taxon>
        <taxon>Bacillota</taxon>
        <taxon>Clostridia</taxon>
        <taxon>Eubacteriales</taxon>
        <taxon>Oscillospiraceae</taxon>
        <taxon>Faecalibacterium</taxon>
    </lineage>
</organism>
<evidence type="ECO:0000313" key="7">
    <source>
        <dbReference type="EMBL" id="MBS5687065.1"/>
    </source>
</evidence>
<dbReference type="InterPro" id="IPR013749">
    <property type="entry name" value="PM/HMP-P_kinase-1"/>
</dbReference>
<dbReference type="AlphaFoldDB" id="A0A943IXP9"/>
<protein>
    <recommendedName>
        <fullName evidence="1">pyridoxal kinase</fullName>
        <ecNumber evidence="1">2.7.1.35</ecNumber>
    </recommendedName>
</protein>